<evidence type="ECO:0000256" key="4">
    <source>
        <dbReference type="ARBA" id="ARBA00023132"/>
    </source>
</evidence>
<comment type="subcellular location">
    <subcellularLocation>
        <location evidence="1">Nucleus</location>
        <location evidence="1">Nuclear pore complex</location>
    </subcellularLocation>
</comment>
<evidence type="ECO:0000256" key="3">
    <source>
        <dbReference type="ARBA" id="ARBA00023010"/>
    </source>
</evidence>
<dbReference type="GO" id="GO:0005643">
    <property type="term" value="C:nuclear pore"/>
    <property type="evidence" value="ECO:0007669"/>
    <property type="project" value="UniProtKB-SubCell"/>
</dbReference>
<evidence type="ECO:0000256" key="5">
    <source>
        <dbReference type="SAM" id="MobiDB-lite"/>
    </source>
</evidence>
<dbReference type="GO" id="GO:0015031">
    <property type="term" value="P:protein transport"/>
    <property type="evidence" value="ECO:0007669"/>
    <property type="project" value="UniProtKB-KW"/>
</dbReference>
<dbReference type="EMBL" id="GGEC01028792">
    <property type="protein sequence ID" value="MBX09276.1"/>
    <property type="molecule type" value="Transcribed_RNA"/>
</dbReference>
<dbReference type="InterPro" id="IPR011993">
    <property type="entry name" value="PH-like_dom_sf"/>
</dbReference>
<dbReference type="InterPro" id="IPR045255">
    <property type="entry name" value="RanBP1-like"/>
</dbReference>
<proteinExistence type="predicted"/>
<evidence type="ECO:0000256" key="2">
    <source>
        <dbReference type="ARBA" id="ARBA00022816"/>
    </source>
</evidence>
<dbReference type="CDD" id="cd13170">
    <property type="entry name" value="RanBD_NUP50"/>
    <property type="match status" value="1"/>
</dbReference>
<reference evidence="7" key="1">
    <citation type="submission" date="2018-02" db="EMBL/GenBank/DDBJ databases">
        <title>Rhizophora mucronata_Transcriptome.</title>
        <authorList>
            <person name="Meera S.P."/>
            <person name="Sreeshan A."/>
            <person name="Augustine A."/>
        </authorList>
    </citation>
    <scope>NUCLEOTIDE SEQUENCE</scope>
    <source>
        <tissue evidence="7">Leaf</tissue>
    </source>
</reference>
<feature type="domain" description="RanBD1" evidence="6">
    <location>
        <begin position="336"/>
        <end position="465"/>
    </location>
</feature>
<dbReference type="GO" id="GO:0051028">
    <property type="term" value="P:mRNA transport"/>
    <property type="evidence" value="ECO:0007669"/>
    <property type="project" value="UniProtKB-KW"/>
</dbReference>
<keyword evidence="4" id="KW-0539">Nucleus</keyword>
<dbReference type="AlphaFoldDB" id="A0A2P2KU68"/>
<dbReference type="Gene3D" id="2.30.29.30">
    <property type="entry name" value="Pleckstrin-homology domain (PH domain)/Phosphotyrosine-binding domain (PTB)"/>
    <property type="match status" value="1"/>
</dbReference>
<keyword evidence="4" id="KW-0906">Nuclear pore complex</keyword>
<dbReference type="SMART" id="SM00160">
    <property type="entry name" value="RanBD"/>
    <property type="match status" value="1"/>
</dbReference>
<keyword evidence="3" id="KW-0811">Translocation</keyword>
<feature type="region of interest" description="Disordered" evidence="5">
    <location>
        <begin position="306"/>
        <end position="339"/>
    </location>
</feature>
<sequence length="465" mass="49898">MKGAKRFAVLDLGSDTNDINFQNKRFIGGSTFDVPRAQPYRQQSTVVPPLDVNQAESSRQHVRALNTQFASWVQKQLKDHPDELWEDGVRDYLSHASKIMEKFSDVVNWLKANAMKERPAAESLSEKKLTPELKYSDNRLFQERIGSASASLNTSFTTSWCSSVSSKSSSSEGVFSGSQNINVLAGSQSSGLFSNAQSSALFSNSQSSGLSANGQASGLFSTNQGSGAVSNSQSLAELSNSNSSVLFSTSQSSGLFSNSQSAGAFSNIPNSGVFSTNQSSGVFSISQSLGGSSNAQTSSLFGLAGLNKVPTNRDTSDDAVDDDNELQQPSSPSVKKSEEKGIVVVHEVKCKLYIKSSDPTNKDAWKDKGMGHLSIKCKDGVDKGTKESKPTIIVRNDVGKVLLNALLYPGIKTNLQKNSIVSIFHTMDDSSNDGSVAARTFLLRTKTEEDRNKLATAIQEYAPAS</sequence>
<dbReference type="PROSITE" id="PS50196">
    <property type="entry name" value="RANBD1"/>
    <property type="match status" value="1"/>
</dbReference>
<dbReference type="InterPro" id="IPR000156">
    <property type="entry name" value="Ran_bind_dom"/>
</dbReference>
<evidence type="ECO:0000256" key="1">
    <source>
        <dbReference type="ARBA" id="ARBA00004567"/>
    </source>
</evidence>
<keyword evidence="4" id="KW-0653">Protein transport</keyword>
<accession>A0A2P2KU68</accession>
<organism evidence="7">
    <name type="scientific">Rhizophora mucronata</name>
    <name type="common">Asiatic mangrove</name>
    <dbReference type="NCBI Taxonomy" id="61149"/>
    <lineage>
        <taxon>Eukaryota</taxon>
        <taxon>Viridiplantae</taxon>
        <taxon>Streptophyta</taxon>
        <taxon>Embryophyta</taxon>
        <taxon>Tracheophyta</taxon>
        <taxon>Spermatophyta</taxon>
        <taxon>Magnoliopsida</taxon>
        <taxon>eudicotyledons</taxon>
        <taxon>Gunneridae</taxon>
        <taxon>Pentapetalae</taxon>
        <taxon>rosids</taxon>
        <taxon>fabids</taxon>
        <taxon>Malpighiales</taxon>
        <taxon>Rhizophoraceae</taxon>
        <taxon>Rhizophora</taxon>
    </lineage>
</organism>
<keyword evidence="2" id="KW-0813">Transport</keyword>
<dbReference type="PANTHER" id="PTHR23138:SF141">
    <property type="entry name" value="NUCLEAR PORE COMPLEX PROTEIN NUP50"/>
    <property type="match status" value="1"/>
</dbReference>
<keyword evidence="2" id="KW-0509">mRNA transport</keyword>
<name>A0A2P2KU68_RHIMU</name>
<evidence type="ECO:0000259" key="6">
    <source>
        <dbReference type="PROSITE" id="PS50196"/>
    </source>
</evidence>
<dbReference type="Pfam" id="PF00638">
    <property type="entry name" value="Ran_BP1"/>
    <property type="match status" value="1"/>
</dbReference>
<dbReference type="PANTHER" id="PTHR23138">
    <property type="entry name" value="RAN BINDING PROTEIN"/>
    <property type="match status" value="1"/>
</dbReference>
<dbReference type="SUPFAM" id="SSF50729">
    <property type="entry name" value="PH domain-like"/>
    <property type="match status" value="1"/>
</dbReference>
<evidence type="ECO:0000313" key="7">
    <source>
        <dbReference type="EMBL" id="MBX09276.1"/>
    </source>
</evidence>
<protein>
    <recommendedName>
        <fullName evidence="6">RanBD1 domain-containing protein</fullName>
    </recommendedName>
</protein>